<evidence type="ECO:0000313" key="2">
    <source>
        <dbReference type="EMBL" id="GMH81679.1"/>
    </source>
</evidence>
<dbReference type="Gene3D" id="3.90.180.10">
    <property type="entry name" value="Medium-chain alcohol dehydrogenases, catalytic domain"/>
    <property type="match status" value="1"/>
</dbReference>
<accession>A0A9W7EHY2</accession>
<dbReference type="InterPro" id="IPR020843">
    <property type="entry name" value="ER"/>
</dbReference>
<dbReference type="Pfam" id="PF08240">
    <property type="entry name" value="ADH_N"/>
    <property type="match status" value="1"/>
</dbReference>
<dbReference type="PANTHER" id="PTHR11695">
    <property type="entry name" value="ALCOHOL DEHYDROGENASE RELATED"/>
    <property type="match status" value="1"/>
</dbReference>
<reference evidence="3" key="1">
    <citation type="journal article" date="2023" name="Commun. Biol.">
        <title>Genome analysis of Parmales, the sister group of diatoms, reveals the evolutionary specialization of diatoms from phago-mixotrophs to photoautotrophs.</title>
        <authorList>
            <person name="Ban H."/>
            <person name="Sato S."/>
            <person name="Yoshikawa S."/>
            <person name="Yamada K."/>
            <person name="Nakamura Y."/>
            <person name="Ichinomiya M."/>
            <person name="Sato N."/>
            <person name="Blanc-Mathieu R."/>
            <person name="Endo H."/>
            <person name="Kuwata A."/>
            <person name="Ogata H."/>
        </authorList>
    </citation>
    <scope>NUCLEOTIDE SEQUENCE [LARGE SCALE GENOMIC DNA]</scope>
    <source>
        <strain evidence="3">NIES 3699</strain>
    </source>
</reference>
<dbReference type="Proteomes" id="UP001165160">
    <property type="component" value="Unassembled WGS sequence"/>
</dbReference>
<name>A0A9W7EHY2_9STRA</name>
<dbReference type="Pfam" id="PF13602">
    <property type="entry name" value="ADH_zinc_N_2"/>
    <property type="match status" value="1"/>
</dbReference>
<dbReference type="EMBL" id="BRXX01000006">
    <property type="protein sequence ID" value="GMH81679.1"/>
    <property type="molecule type" value="Genomic_DNA"/>
</dbReference>
<dbReference type="InterPro" id="IPR013154">
    <property type="entry name" value="ADH-like_N"/>
</dbReference>
<dbReference type="SUPFAM" id="SSF51735">
    <property type="entry name" value="NAD(P)-binding Rossmann-fold domains"/>
    <property type="match status" value="1"/>
</dbReference>
<dbReference type="AlphaFoldDB" id="A0A9W7EHY2"/>
<dbReference type="PANTHER" id="PTHR11695:SF294">
    <property type="entry name" value="RETICULON-4-INTERACTING PROTEIN 1, MITOCHONDRIAL"/>
    <property type="match status" value="1"/>
</dbReference>
<dbReference type="GO" id="GO:0005739">
    <property type="term" value="C:mitochondrion"/>
    <property type="evidence" value="ECO:0007669"/>
    <property type="project" value="TreeGrafter"/>
</dbReference>
<comment type="caution">
    <text evidence="2">The sequence shown here is derived from an EMBL/GenBank/DDBJ whole genome shotgun (WGS) entry which is preliminary data.</text>
</comment>
<dbReference type="InterPro" id="IPR036291">
    <property type="entry name" value="NAD(P)-bd_dom_sf"/>
</dbReference>
<dbReference type="GO" id="GO:0016491">
    <property type="term" value="F:oxidoreductase activity"/>
    <property type="evidence" value="ECO:0007669"/>
    <property type="project" value="InterPro"/>
</dbReference>
<feature type="domain" description="Enoyl reductase (ER)" evidence="1">
    <location>
        <begin position="10"/>
        <end position="346"/>
    </location>
</feature>
<dbReference type="SMART" id="SM00829">
    <property type="entry name" value="PKS_ER"/>
    <property type="match status" value="1"/>
</dbReference>
<dbReference type="CDD" id="cd05289">
    <property type="entry name" value="MDR_like_2"/>
    <property type="match status" value="1"/>
</dbReference>
<keyword evidence="3" id="KW-1185">Reference proteome</keyword>
<dbReference type="Gene3D" id="3.40.50.720">
    <property type="entry name" value="NAD(P)-binding Rossmann-like Domain"/>
    <property type="match status" value="1"/>
</dbReference>
<proteinExistence type="predicted"/>
<evidence type="ECO:0000259" key="1">
    <source>
        <dbReference type="SMART" id="SM00829"/>
    </source>
</evidence>
<sequence length="350" mass="37867">MKAAFYSEHETVDVLDVGTLPRPVLKSNQVLVKAEYASLNPCDFKFRRAKIPLSFVSDFLFPKPKIPAVDISGLVVSVGSDVTNLSVGDRVAATQPIIHTRWGTLAEFSAVDASHAAIVPASISLRDAAAVSLVGLTAVQALSNVKTKRGDRIFIHAGSGGLGSFAVQWASKVLKLNVSATASSKNQKFLSSLGAHNPIDYGLNSWDKTSPNYDVILDPMSYAYEKRTLSGDSNLISPTGHYLNIASSSWDLKGGVEEANGLSTYTNIFTYGVKNFLSRIGLKEKGVSYSFVAVEPCGEQLAMIFKEIEGDNIKAVVDSEFEFNAEGVREAYRRLETGRAKGKILVKMTF</sequence>
<organism evidence="2 3">
    <name type="scientific">Triparma verrucosa</name>
    <dbReference type="NCBI Taxonomy" id="1606542"/>
    <lineage>
        <taxon>Eukaryota</taxon>
        <taxon>Sar</taxon>
        <taxon>Stramenopiles</taxon>
        <taxon>Ochrophyta</taxon>
        <taxon>Bolidophyceae</taxon>
        <taxon>Parmales</taxon>
        <taxon>Triparmaceae</taxon>
        <taxon>Triparma</taxon>
    </lineage>
</organism>
<evidence type="ECO:0000313" key="3">
    <source>
        <dbReference type="Proteomes" id="UP001165160"/>
    </source>
</evidence>
<dbReference type="InterPro" id="IPR050700">
    <property type="entry name" value="YIM1/Zinc_Alcohol_DH_Fams"/>
</dbReference>
<dbReference type="InterPro" id="IPR011032">
    <property type="entry name" value="GroES-like_sf"/>
</dbReference>
<dbReference type="SUPFAM" id="SSF50129">
    <property type="entry name" value="GroES-like"/>
    <property type="match status" value="1"/>
</dbReference>
<protein>
    <recommendedName>
        <fullName evidence="1">Enoyl reductase (ER) domain-containing protein</fullName>
    </recommendedName>
</protein>
<gene>
    <name evidence="2" type="ORF">TrVE_jg3083</name>
</gene>